<dbReference type="AlphaFoldDB" id="R7TNN1"/>
<feature type="compositionally biased region" description="Basic and acidic residues" evidence="1">
    <location>
        <begin position="103"/>
        <end position="117"/>
    </location>
</feature>
<keyword evidence="4" id="KW-1185">Reference proteome</keyword>
<feature type="region of interest" description="Disordered" evidence="1">
    <location>
        <begin position="234"/>
        <end position="254"/>
    </location>
</feature>
<reference evidence="2 4" key="2">
    <citation type="journal article" date="2013" name="Nature">
        <title>Insights into bilaterian evolution from three spiralian genomes.</title>
        <authorList>
            <person name="Simakov O."/>
            <person name="Marletaz F."/>
            <person name="Cho S.J."/>
            <person name="Edsinger-Gonzales E."/>
            <person name="Havlak P."/>
            <person name="Hellsten U."/>
            <person name="Kuo D.H."/>
            <person name="Larsson T."/>
            <person name="Lv J."/>
            <person name="Arendt D."/>
            <person name="Savage R."/>
            <person name="Osoegawa K."/>
            <person name="de Jong P."/>
            <person name="Grimwood J."/>
            <person name="Chapman J.A."/>
            <person name="Shapiro H."/>
            <person name="Aerts A."/>
            <person name="Otillar R.P."/>
            <person name="Terry A.Y."/>
            <person name="Boore J.L."/>
            <person name="Grigoriev I.V."/>
            <person name="Lindberg D.R."/>
            <person name="Seaver E.C."/>
            <person name="Weisblat D.A."/>
            <person name="Putnam N.H."/>
            <person name="Rokhsar D.S."/>
        </authorList>
    </citation>
    <scope>NUCLEOTIDE SEQUENCE</scope>
    <source>
        <strain evidence="2 4">I ESC-2004</strain>
    </source>
</reference>
<organism evidence="2">
    <name type="scientific">Capitella teleta</name>
    <name type="common">Polychaete worm</name>
    <dbReference type="NCBI Taxonomy" id="283909"/>
    <lineage>
        <taxon>Eukaryota</taxon>
        <taxon>Metazoa</taxon>
        <taxon>Spiralia</taxon>
        <taxon>Lophotrochozoa</taxon>
        <taxon>Annelida</taxon>
        <taxon>Polychaeta</taxon>
        <taxon>Sedentaria</taxon>
        <taxon>Scolecida</taxon>
        <taxon>Capitellidae</taxon>
        <taxon>Capitella</taxon>
    </lineage>
</organism>
<reference evidence="4" key="1">
    <citation type="submission" date="2012-12" db="EMBL/GenBank/DDBJ databases">
        <authorList>
            <person name="Hellsten U."/>
            <person name="Grimwood J."/>
            <person name="Chapman J.A."/>
            <person name="Shapiro H."/>
            <person name="Aerts A."/>
            <person name="Otillar R.P."/>
            <person name="Terry A.Y."/>
            <person name="Boore J.L."/>
            <person name="Simakov O."/>
            <person name="Marletaz F."/>
            <person name="Cho S.-J."/>
            <person name="Edsinger-Gonzales E."/>
            <person name="Havlak P."/>
            <person name="Kuo D.-H."/>
            <person name="Larsson T."/>
            <person name="Lv J."/>
            <person name="Arendt D."/>
            <person name="Savage R."/>
            <person name="Osoegawa K."/>
            <person name="de Jong P."/>
            <person name="Lindberg D.R."/>
            <person name="Seaver E.C."/>
            <person name="Weisblat D.A."/>
            <person name="Putnam N.H."/>
            <person name="Grigoriev I.V."/>
            <person name="Rokhsar D.S."/>
        </authorList>
    </citation>
    <scope>NUCLEOTIDE SEQUENCE</scope>
    <source>
        <strain evidence="4">I ESC-2004</strain>
    </source>
</reference>
<protein>
    <submittedName>
        <fullName evidence="2 3">Uncharacterized protein</fullName>
    </submittedName>
</protein>
<dbReference type="EnsemblMetazoa" id="CapteT211113">
    <property type="protein sequence ID" value="CapteP211113"/>
    <property type="gene ID" value="CapteG211113"/>
</dbReference>
<feature type="region of interest" description="Disordered" evidence="1">
    <location>
        <begin position="1"/>
        <end position="32"/>
    </location>
</feature>
<dbReference type="Proteomes" id="UP000014760">
    <property type="component" value="Unassembled WGS sequence"/>
</dbReference>
<sequence>MNTPLHGITPEEHNGATGNFKAEIPPENATQTPELRDIYGELMRGRSLGRNYSSLTDSGHVCLDNDERVSKTVKRNSDSQEKENRFDSTLEFISSNAKRMKKNQSDSNHKSGGESENRLGYWSVGKLPHPRKLSRNHGFEKKTKSSRLPGINVSQHLAELRTKQGKPFNTPSEETPSPRLKLGNRFPNFEQQMMKPFQPFNPAFSEPALNISYHSLMKASEISQINGVNATEVTSEEGSPIGQPIANSTPVPRVTHDRISPYSGGETSPKMNIWKESRAIGPNRADPNPNAHAMRFTNCEL</sequence>
<gene>
    <name evidence="2" type="ORF">CAPTEDRAFT_211113</name>
</gene>
<evidence type="ECO:0000313" key="3">
    <source>
        <dbReference type="EnsemblMetazoa" id="CapteP211113"/>
    </source>
</evidence>
<dbReference type="HOGENOM" id="CLU_925148_0_0_1"/>
<accession>R7TNN1</accession>
<evidence type="ECO:0000256" key="1">
    <source>
        <dbReference type="SAM" id="MobiDB-lite"/>
    </source>
</evidence>
<dbReference type="EMBL" id="KB309187">
    <property type="protein sequence ID" value="ELT95244.1"/>
    <property type="molecule type" value="Genomic_DNA"/>
</dbReference>
<evidence type="ECO:0000313" key="2">
    <source>
        <dbReference type="EMBL" id="ELT95244.1"/>
    </source>
</evidence>
<reference evidence="3" key="3">
    <citation type="submission" date="2015-06" db="UniProtKB">
        <authorList>
            <consortium name="EnsemblMetazoa"/>
        </authorList>
    </citation>
    <scope>IDENTIFICATION</scope>
</reference>
<proteinExistence type="predicted"/>
<feature type="region of interest" description="Disordered" evidence="1">
    <location>
        <begin position="95"/>
        <end position="121"/>
    </location>
</feature>
<name>R7TNN1_CAPTE</name>
<dbReference type="EMBL" id="AMQN01011928">
    <property type="status" value="NOT_ANNOTATED_CDS"/>
    <property type="molecule type" value="Genomic_DNA"/>
</dbReference>
<evidence type="ECO:0000313" key="4">
    <source>
        <dbReference type="Proteomes" id="UP000014760"/>
    </source>
</evidence>